<organism evidence="1 2">
    <name type="scientific">Sphingomonas colocasiae</name>
    <dbReference type="NCBI Taxonomy" id="1848973"/>
    <lineage>
        <taxon>Bacteria</taxon>
        <taxon>Pseudomonadati</taxon>
        <taxon>Pseudomonadota</taxon>
        <taxon>Alphaproteobacteria</taxon>
        <taxon>Sphingomonadales</taxon>
        <taxon>Sphingomonadaceae</taxon>
        <taxon>Sphingomonas</taxon>
    </lineage>
</organism>
<dbReference type="RefSeq" id="WP_222990956.1">
    <property type="nucleotide sequence ID" value="NZ_JAINVV010000008.1"/>
</dbReference>
<name>A0ABS7PV23_9SPHN</name>
<comment type="caution">
    <text evidence="1">The sequence shown here is derived from an EMBL/GenBank/DDBJ whole genome shotgun (WGS) entry which is preliminary data.</text>
</comment>
<accession>A0ABS7PV23</accession>
<keyword evidence="2" id="KW-1185">Reference proteome</keyword>
<proteinExistence type="predicted"/>
<dbReference type="EMBL" id="JAINVV010000008">
    <property type="protein sequence ID" value="MBY8823844.1"/>
    <property type="molecule type" value="Genomic_DNA"/>
</dbReference>
<reference evidence="1 2" key="1">
    <citation type="submission" date="2021-08" db="EMBL/GenBank/DDBJ databases">
        <authorList>
            <person name="Tuo L."/>
        </authorList>
    </citation>
    <scope>NUCLEOTIDE SEQUENCE [LARGE SCALE GENOMIC DNA]</scope>
    <source>
        <strain evidence="1 2">JCM 31229</strain>
    </source>
</reference>
<evidence type="ECO:0000313" key="1">
    <source>
        <dbReference type="EMBL" id="MBY8823844.1"/>
    </source>
</evidence>
<protein>
    <submittedName>
        <fullName evidence="1">Uncharacterized protein</fullName>
    </submittedName>
</protein>
<gene>
    <name evidence="1" type="ORF">K7G82_16180</name>
</gene>
<dbReference type="Proteomes" id="UP000706039">
    <property type="component" value="Unassembled WGS sequence"/>
</dbReference>
<evidence type="ECO:0000313" key="2">
    <source>
        <dbReference type="Proteomes" id="UP000706039"/>
    </source>
</evidence>
<sequence>MTSLAYSQMWAAFSDYYELRDEFGYDDLVMYLNALHVRDQEDTEQAANQGTRRRDIYKLTNEFLKNASSIDRILRSMQGQVEAILDLLQDSPTLMEAVYDVNAGHPSVLFLPPELIKLYTFHHDLSELNFLEWIDELRAIPVRKKLPRGRFGQPTLQRAVAACRDYWIKSEGRSWTMIALKNHADKPTGPDRLTGLCEAFVFDILSCCGINFTLSQLATAWAVVDKAPGTPNIHARRGKRRPILISEK</sequence>